<dbReference type="PROSITE" id="PS51782">
    <property type="entry name" value="LYSM"/>
    <property type="match status" value="1"/>
</dbReference>
<dbReference type="Proteomes" id="UP001295463">
    <property type="component" value="Chromosome"/>
</dbReference>
<feature type="domain" description="LysM" evidence="2">
    <location>
        <begin position="157"/>
        <end position="208"/>
    </location>
</feature>
<feature type="region of interest" description="Disordered" evidence="1">
    <location>
        <begin position="113"/>
        <end position="163"/>
    </location>
</feature>
<evidence type="ECO:0000256" key="1">
    <source>
        <dbReference type="SAM" id="MobiDB-lite"/>
    </source>
</evidence>
<dbReference type="RefSeq" id="WP_305731595.1">
    <property type="nucleotide sequence ID" value="NZ_OW150024.1"/>
</dbReference>
<reference evidence="3 4" key="1">
    <citation type="submission" date="2022-03" db="EMBL/GenBank/DDBJ databases">
        <authorList>
            <person name="Koch H."/>
        </authorList>
    </citation>
    <scope>NUCLEOTIDE SEQUENCE [LARGE SCALE GENOMIC DNA]</scope>
    <source>
        <strain evidence="3 4">G1</strain>
    </source>
</reference>
<proteinExistence type="predicted"/>
<dbReference type="Gene3D" id="3.10.350.10">
    <property type="entry name" value="LysM domain"/>
    <property type="match status" value="1"/>
</dbReference>
<dbReference type="InterPro" id="IPR018392">
    <property type="entry name" value="LysM"/>
</dbReference>
<dbReference type="InterPro" id="IPR036779">
    <property type="entry name" value="LysM_dom_sf"/>
</dbReference>
<dbReference type="SUPFAM" id="SSF54106">
    <property type="entry name" value="LysM domain"/>
    <property type="match status" value="1"/>
</dbReference>
<evidence type="ECO:0000313" key="4">
    <source>
        <dbReference type="Proteomes" id="UP001295463"/>
    </source>
</evidence>
<protein>
    <submittedName>
        <fullName evidence="3">Nucleoid-associated protein YgaU, contains BON and LysM domains</fullName>
    </submittedName>
</protein>
<gene>
    <name evidence="3" type="ORF">GEAMG1_0866</name>
</gene>
<dbReference type="CDD" id="cd00118">
    <property type="entry name" value="LysM"/>
    <property type="match status" value="1"/>
</dbReference>
<dbReference type="SMART" id="SM00257">
    <property type="entry name" value="LysM"/>
    <property type="match status" value="1"/>
</dbReference>
<dbReference type="PANTHER" id="PTHR34700:SF4">
    <property type="entry name" value="PHAGE-LIKE ELEMENT PBSX PROTEIN XKDP"/>
    <property type="match status" value="1"/>
</dbReference>
<accession>A0ABM9D8G2</accession>
<dbReference type="Pfam" id="PF01476">
    <property type="entry name" value="LysM"/>
    <property type="match status" value="1"/>
</dbReference>
<evidence type="ECO:0000259" key="2">
    <source>
        <dbReference type="PROSITE" id="PS51782"/>
    </source>
</evidence>
<feature type="compositionally biased region" description="Basic and acidic residues" evidence="1">
    <location>
        <begin position="115"/>
        <end position="140"/>
    </location>
</feature>
<dbReference type="PANTHER" id="PTHR34700">
    <property type="entry name" value="POTASSIUM BINDING PROTEIN KBP"/>
    <property type="match status" value="1"/>
</dbReference>
<sequence length="237" mass="26985">MPCGSLAILLAVLLVLAGCTSHVPVWRQKAQQTLAQLEREGVARSHPDDFASVASVFREGERLLTVEEEAMLADERYRLAYQKGIVLKMDAAFYHAQLMEEARQRELQRQAALAEEERRRREAEERQAQQASVDRKDKTAGTRQQAAGHDERPPGPTSYTVRRGETLPQVAARAEIYNDAALWPLIYRANRDQIKDPYQLWPGQVLKIPRGFGKDDAIEARRQAVRRGFEQSVRPLR</sequence>
<organism evidence="3 4">
    <name type="scientific">Trichlorobacter ammonificans</name>
    <dbReference type="NCBI Taxonomy" id="2916410"/>
    <lineage>
        <taxon>Bacteria</taxon>
        <taxon>Pseudomonadati</taxon>
        <taxon>Thermodesulfobacteriota</taxon>
        <taxon>Desulfuromonadia</taxon>
        <taxon>Geobacterales</taxon>
        <taxon>Geobacteraceae</taxon>
        <taxon>Trichlorobacter</taxon>
    </lineage>
</organism>
<dbReference type="EMBL" id="OW150024">
    <property type="protein sequence ID" value="CAH2030679.1"/>
    <property type="molecule type" value="Genomic_DNA"/>
</dbReference>
<keyword evidence="4" id="KW-1185">Reference proteome</keyword>
<name>A0ABM9D8G2_9BACT</name>
<dbReference type="InterPro" id="IPR052196">
    <property type="entry name" value="Bact_Kbp"/>
</dbReference>
<evidence type="ECO:0000313" key="3">
    <source>
        <dbReference type="EMBL" id="CAH2030679.1"/>
    </source>
</evidence>